<sequence>MRIAFELWPLSAKTCPGRARDHPGPVRGSRIASVTVGNRVQSSSPSAETPGADTRYASWVGRAGEAAAHETWTGQACTLRSLLCPTFAITRVILHAEETVRSAARPEEGGESMSAVKAAAVRSARRTILTSLAPA</sequence>
<comment type="caution">
    <text evidence="2">The sequence shown here is derived from an EMBL/GenBank/DDBJ whole genome shotgun (WGS) entry which is preliminary data.</text>
</comment>
<reference evidence="1 3" key="2">
    <citation type="submission" date="2020-02" db="EMBL/GenBank/DDBJ databases">
        <title>Whole genome shotgun sequence of Streptomyces gougerotii NBRC 13043.</title>
        <authorList>
            <person name="Ichikawa N."/>
            <person name="Komaki H."/>
            <person name="Tamura T."/>
        </authorList>
    </citation>
    <scope>NUCLEOTIDE SEQUENCE [LARGE SCALE GENOMIC DNA]</scope>
    <source>
        <strain evidence="1 3">NBRC 13043</strain>
    </source>
</reference>
<evidence type="ECO:0000313" key="3">
    <source>
        <dbReference type="Proteomes" id="UP000480804"/>
    </source>
</evidence>
<evidence type="ECO:0000313" key="4">
    <source>
        <dbReference type="Proteomes" id="UP000660975"/>
    </source>
</evidence>
<reference evidence="2" key="3">
    <citation type="submission" date="2020-09" db="EMBL/GenBank/DDBJ databases">
        <authorList>
            <person name="Sun Q."/>
            <person name="Ohkuma M."/>
        </authorList>
    </citation>
    <scope>NUCLEOTIDE SEQUENCE</scope>
    <source>
        <strain evidence="2">JCM 4136</strain>
    </source>
</reference>
<dbReference type="EMBL" id="BMSC01000026">
    <property type="protein sequence ID" value="GGU91566.1"/>
    <property type="molecule type" value="Genomic_DNA"/>
</dbReference>
<dbReference type="EMBL" id="BLLO01000009">
    <property type="protein sequence ID" value="GFH75892.1"/>
    <property type="molecule type" value="Genomic_DNA"/>
</dbReference>
<evidence type="ECO:0000313" key="2">
    <source>
        <dbReference type="EMBL" id="GGU91566.1"/>
    </source>
</evidence>
<organism evidence="2 4">
    <name type="scientific">Streptomyces gougerotii</name>
    <dbReference type="NCBI Taxonomy" id="53448"/>
    <lineage>
        <taxon>Bacteria</taxon>
        <taxon>Bacillati</taxon>
        <taxon>Actinomycetota</taxon>
        <taxon>Actinomycetes</taxon>
        <taxon>Kitasatosporales</taxon>
        <taxon>Streptomycetaceae</taxon>
        <taxon>Streptomyces</taxon>
        <taxon>Streptomyces diastaticus group</taxon>
    </lineage>
</organism>
<gene>
    <name evidence="2" type="ORF">GCM10010227_53540</name>
    <name evidence="1" type="ORF">Sgou_05620</name>
</gene>
<accession>A0A8H9LTW6</accession>
<dbReference type="Proteomes" id="UP000480804">
    <property type="component" value="Unassembled WGS sequence"/>
</dbReference>
<proteinExistence type="predicted"/>
<protein>
    <submittedName>
        <fullName evidence="2">Uncharacterized protein</fullName>
    </submittedName>
</protein>
<dbReference type="AlphaFoldDB" id="A0A8H9LTW6"/>
<evidence type="ECO:0000313" key="1">
    <source>
        <dbReference type="EMBL" id="GFH75892.1"/>
    </source>
</evidence>
<keyword evidence="3" id="KW-1185">Reference proteome</keyword>
<reference evidence="2" key="1">
    <citation type="journal article" date="2014" name="Int. J. Syst. Evol. Microbiol.">
        <title>Complete genome sequence of Corynebacterium casei LMG S-19264T (=DSM 44701T), isolated from a smear-ripened cheese.</title>
        <authorList>
            <consortium name="US DOE Joint Genome Institute (JGI-PGF)"/>
            <person name="Walter F."/>
            <person name="Albersmeier A."/>
            <person name="Kalinowski J."/>
            <person name="Ruckert C."/>
        </authorList>
    </citation>
    <scope>NUCLEOTIDE SEQUENCE</scope>
    <source>
        <strain evidence="2">JCM 4136</strain>
    </source>
</reference>
<dbReference type="Proteomes" id="UP000660975">
    <property type="component" value="Unassembled WGS sequence"/>
</dbReference>
<name>A0A8H9LTW6_9ACTN</name>